<dbReference type="PANTHER" id="PTHR32347">
    <property type="entry name" value="EFFLUX SYSTEM COMPONENT YKNX-RELATED"/>
    <property type="match status" value="1"/>
</dbReference>
<evidence type="ECO:0000313" key="7">
    <source>
        <dbReference type="EMBL" id="VXD15337.1"/>
    </source>
</evidence>
<organism evidence="7 8">
    <name type="scientific">Planktothrix paucivesiculata PCC 9631</name>
    <dbReference type="NCBI Taxonomy" id="671071"/>
    <lineage>
        <taxon>Bacteria</taxon>
        <taxon>Bacillati</taxon>
        <taxon>Cyanobacteriota</taxon>
        <taxon>Cyanophyceae</taxon>
        <taxon>Oscillatoriophycideae</taxon>
        <taxon>Oscillatoriales</taxon>
        <taxon>Microcoleaceae</taxon>
        <taxon>Planktothrix</taxon>
    </lineage>
</organism>
<keyword evidence="5" id="KW-0472">Membrane</keyword>
<dbReference type="InterPro" id="IPR050465">
    <property type="entry name" value="UPF0194_transport"/>
</dbReference>
<evidence type="ECO:0000256" key="4">
    <source>
        <dbReference type="SAM" id="MobiDB-lite"/>
    </source>
</evidence>
<feature type="region of interest" description="Disordered" evidence="4">
    <location>
        <begin position="376"/>
        <end position="396"/>
    </location>
</feature>
<evidence type="ECO:0000256" key="2">
    <source>
        <dbReference type="ARBA" id="ARBA00023054"/>
    </source>
</evidence>
<keyword evidence="2 3" id="KW-0175">Coiled coil</keyword>
<dbReference type="RefSeq" id="WP_156090409.1">
    <property type="nucleotide sequence ID" value="NZ_LR734982.1"/>
</dbReference>
<dbReference type="AlphaFoldDB" id="A0A7Z9BNY7"/>
<evidence type="ECO:0000256" key="1">
    <source>
        <dbReference type="ARBA" id="ARBA00004196"/>
    </source>
</evidence>
<dbReference type="InterPro" id="IPR058627">
    <property type="entry name" value="MdtA-like_C"/>
</dbReference>
<comment type="subcellular location">
    <subcellularLocation>
        <location evidence="1">Cell envelope</location>
    </subcellularLocation>
</comment>
<evidence type="ECO:0000313" key="8">
    <source>
        <dbReference type="Proteomes" id="UP000182190"/>
    </source>
</evidence>
<accession>A0A7Z9BNY7</accession>
<keyword evidence="8" id="KW-1185">Reference proteome</keyword>
<dbReference type="Gene3D" id="2.40.420.20">
    <property type="match status" value="1"/>
</dbReference>
<sequence>MSTLDYQAKRAYQRGVKWLMVMTLFMGVSLAGIALYYKIQKNDTEAVAAGLQKVELGTVENKISEGGTVQLGGQRTIKSPTESAVEQIFVQVGDPITKGQNLIRLRSTAGENSLRQKQLEIQKQELEIERNRQKVEEAQIKLKNAEIRYKNESEKYEQQVKSKENDKRIKIKQAQAKIERQKEKLLEIQEEINTLERELTKSNLLLERGFIAETELDDEKSTIRTQKANLRNEKLTLKNDIFELETSQNEFLDVPLPSSGILEAEVDLQQAQSELQQSLSELQRLKVVYKEEESNLQNNLVTSPLDGVVLNIDIKPGDGINRESDLITIGDPNQELVQLQLSTLNAAQVKPNQAARITIIGPDSQPFLGRVERVNRQAVSETNSSQSSSSSGQATVPATVRLDQPTRVLIPGGQVSVEIILEQEKDVIAINTELIQSEGKSSFVWKLDANNQVQKQPVTLGLKDLIKVEIKSGLKVGDTLVIPPADISLEPGMVIVEEEKDKDKSLDSES</sequence>
<dbReference type="OrthoDB" id="526337at2"/>
<name>A0A7Z9BNY7_9CYAN</name>
<feature type="domain" description="Multidrug resistance protein MdtA-like C-terminal permuted SH3" evidence="6">
    <location>
        <begin position="430"/>
        <end position="482"/>
    </location>
</feature>
<protein>
    <submittedName>
        <fullName evidence="7">HlyD family secretion protein</fullName>
    </submittedName>
</protein>
<feature type="coiled-coil region" evidence="3">
    <location>
        <begin position="114"/>
        <end position="299"/>
    </location>
</feature>
<gene>
    <name evidence="7" type="ORF">PL9631_120069</name>
</gene>
<keyword evidence="5" id="KW-1133">Transmembrane helix</keyword>
<evidence type="ECO:0000256" key="3">
    <source>
        <dbReference type="SAM" id="Coils"/>
    </source>
</evidence>
<dbReference type="Pfam" id="PF25967">
    <property type="entry name" value="RND-MFP_C"/>
    <property type="match status" value="1"/>
</dbReference>
<dbReference type="SUPFAM" id="SSF111369">
    <property type="entry name" value="HlyD-like secretion proteins"/>
    <property type="match status" value="1"/>
</dbReference>
<dbReference type="PANTHER" id="PTHR32347:SF14">
    <property type="entry name" value="EFFLUX SYSTEM COMPONENT YKNX-RELATED"/>
    <property type="match status" value="1"/>
</dbReference>
<evidence type="ECO:0000259" key="6">
    <source>
        <dbReference type="Pfam" id="PF25967"/>
    </source>
</evidence>
<evidence type="ECO:0000256" key="5">
    <source>
        <dbReference type="SAM" id="Phobius"/>
    </source>
</evidence>
<reference evidence="7" key="1">
    <citation type="submission" date="2019-10" db="EMBL/GenBank/DDBJ databases">
        <authorList>
            <consortium name="Genoscope - CEA"/>
            <person name="William W."/>
        </authorList>
    </citation>
    <scope>NUCLEOTIDE SEQUENCE [LARGE SCALE GENOMIC DNA]</scope>
    <source>
        <strain evidence="7">BBR_PRJEB10994</strain>
    </source>
</reference>
<keyword evidence="5" id="KW-0812">Transmembrane</keyword>
<proteinExistence type="predicted"/>
<dbReference type="EMBL" id="CZCS02000024">
    <property type="protein sequence ID" value="VXD15337.1"/>
    <property type="molecule type" value="Genomic_DNA"/>
</dbReference>
<feature type="transmembrane region" description="Helical" evidence="5">
    <location>
        <begin position="18"/>
        <end position="37"/>
    </location>
</feature>
<comment type="caution">
    <text evidence="7">The sequence shown here is derived from an EMBL/GenBank/DDBJ whole genome shotgun (WGS) entry which is preliminary data.</text>
</comment>
<dbReference type="Gene3D" id="2.40.50.100">
    <property type="match status" value="1"/>
</dbReference>
<dbReference type="Proteomes" id="UP000182190">
    <property type="component" value="Unassembled WGS sequence"/>
</dbReference>
<dbReference type="GO" id="GO:0030313">
    <property type="term" value="C:cell envelope"/>
    <property type="evidence" value="ECO:0007669"/>
    <property type="project" value="UniProtKB-SubCell"/>
</dbReference>